<name>A0A064CCH2_9MYCO</name>
<gene>
    <name evidence="4" type="ORF">Y900_003600</name>
</gene>
<reference evidence="4" key="1">
    <citation type="submission" date="2014-05" db="EMBL/GenBank/DDBJ databases">
        <title>Genome sequence of Mycobacterium aromaticivorans strain JS19b1T (= DSM 45407T).</title>
        <authorList>
            <person name="Kwak Y."/>
            <person name="Park G.-S."/>
            <person name="Li Q.X."/>
            <person name="Lee S.-E."/>
            <person name="Shin J.-H."/>
        </authorList>
    </citation>
    <scope>NUCLEOTIDE SEQUENCE [LARGE SCALE GENOMIC DNA]</scope>
    <source>
        <strain evidence="4">JS19b1</strain>
    </source>
</reference>
<dbReference type="InterPro" id="IPR029016">
    <property type="entry name" value="GAF-like_dom_sf"/>
</dbReference>
<dbReference type="RefSeq" id="WP_051659863.1">
    <property type="nucleotide sequence ID" value="NZ_JALN02000001.1"/>
</dbReference>
<dbReference type="Proteomes" id="UP000022835">
    <property type="component" value="Unassembled WGS sequence"/>
</dbReference>
<dbReference type="EMBL" id="JALN02000001">
    <property type="protein sequence ID" value="KDE98050.1"/>
    <property type="molecule type" value="Genomic_DNA"/>
</dbReference>
<dbReference type="InterPro" id="IPR003018">
    <property type="entry name" value="GAF"/>
</dbReference>
<dbReference type="SUPFAM" id="SSF81606">
    <property type="entry name" value="PP2C-like"/>
    <property type="match status" value="1"/>
</dbReference>
<protein>
    <submittedName>
        <fullName evidence="4">Serine/threonine protein phosphatase</fullName>
    </submittedName>
</protein>
<dbReference type="eggNOG" id="COG2208">
    <property type="taxonomic scope" value="Bacteria"/>
</dbReference>
<dbReference type="OrthoDB" id="5241041at2"/>
<dbReference type="STRING" id="1440774.Y900_003600"/>
<evidence type="ECO:0000256" key="1">
    <source>
        <dbReference type="ARBA" id="ARBA00022801"/>
    </source>
</evidence>
<dbReference type="SMART" id="SM00331">
    <property type="entry name" value="PP2C_SIG"/>
    <property type="match status" value="1"/>
</dbReference>
<feature type="domain" description="PPM-type phosphatase" evidence="3">
    <location>
        <begin position="198"/>
        <end position="414"/>
    </location>
</feature>
<dbReference type="PANTHER" id="PTHR43156:SF2">
    <property type="entry name" value="STAGE II SPORULATION PROTEIN E"/>
    <property type="match status" value="1"/>
</dbReference>
<dbReference type="InterPro" id="IPR036457">
    <property type="entry name" value="PPM-type-like_dom_sf"/>
</dbReference>
<organism evidence="4 5">
    <name type="scientific">Mycolicibacterium aromaticivorans JS19b1 = JCM 16368</name>
    <dbReference type="NCBI Taxonomy" id="1440774"/>
    <lineage>
        <taxon>Bacteria</taxon>
        <taxon>Bacillati</taxon>
        <taxon>Actinomycetota</taxon>
        <taxon>Actinomycetes</taxon>
        <taxon>Mycobacteriales</taxon>
        <taxon>Mycobacteriaceae</taxon>
        <taxon>Mycolicibacterium</taxon>
    </lineage>
</organism>
<keyword evidence="5" id="KW-1185">Reference proteome</keyword>
<dbReference type="InterPro" id="IPR001932">
    <property type="entry name" value="PPM-type_phosphatase-like_dom"/>
</dbReference>
<proteinExistence type="predicted"/>
<evidence type="ECO:0000259" key="3">
    <source>
        <dbReference type="SMART" id="SM00331"/>
    </source>
</evidence>
<accession>A0A064CCH2</accession>
<dbReference type="GO" id="GO:0016791">
    <property type="term" value="F:phosphatase activity"/>
    <property type="evidence" value="ECO:0007669"/>
    <property type="project" value="TreeGrafter"/>
</dbReference>
<comment type="caution">
    <text evidence="4">The sequence shown here is derived from an EMBL/GenBank/DDBJ whole genome shotgun (WGS) entry which is preliminary data.</text>
</comment>
<dbReference type="AlphaFoldDB" id="A0A064CCH2"/>
<evidence type="ECO:0000313" key="5">
    <source>
        <dbReference type="Proteomes" id="UP000022835"/>
    </source>
</evidence>
<dbReference type="Gene3D" id="3.30.450.40">
    <property type="match status" value="1"/>
</dbReference>
<dbReference type="PANTHER" id="PTHR43156">
    <property type="entry name" value="STAGE II SPORULATION PROTEIN E-RELATED"/>
    <property type="match status" value="1"/>
</dbReference>
<dbReference type="Pfam" id="PF07228">
    <property type="entry name" value="SpoIIE"/>
    <property type="match status" value="1"/>
</dbReference>
<evidence type="ECO:0000313" key="4">
    <source>
        <dbReference type="EMBL" id="KDE98050.1"/>
    </source>
</evidence>
<dbReference type="Gene3D" id="3.60.40.10">
    <property type="entry name" value="PPM-type phosphatase domain"/>
    <property type="match status" value="1"/>
</dbReference>
<evidence type="ECO:0000259" key="2">
    <source>
        <dbReference type="SMART" id="SM00065"/>
    </source>
</evidence>
<dbReference type="SMART" id="SM00065">
    <property type="entry name" value="GAF"/>
    <property type="match status" value="1"/>
</dbReference>
<feature type="domain" description="GAF" evidence="2">
    <location>
        <begin position="23"/>
        <end position="177"/>
    </location>
</feature>
<dbReference type="InterPro" id="IPR052016">
    <property type="entry name" value="Bact_Sigma-Reg"/>
</dbReference>
<dbReference type="Pfam" id="PF13185">
    <property type="entry name" value="GAF_2"/>
    <property type="match status" value="1"/>
</dbReference>
<keyword evidence="1" id="KW-0378">Hydrolase</keyword>
<sequence length="416" mass="44522">MANQFAPDVAHRDVETAMNGSLNLRRTVLNLLSAVQPRLADWAVLAMPDHRTGGLTVYGGANVGFSDVIARSSPSERGLDQVLRTGQRLHGHVGQDMSLAEIGTRLRHRALAEELAALRPADVLTLPLTARGTTLGVFVLARTAGRLFDEDTIEEAERVGATAAVALDSARLYEERGQLAAALQRSLRPPKLPQATGFSVAARYRPAVEHLEIGGDFYDVVGSGDDVVLTLGDVCGKGVDSAALTLQARQTIRTSAHFDRSPDRVLDTLNTVLCEQAVGRFVTTLCARVRGRPDGDWAEAHVAAAGHPGPIVVRATGDIEQIEVSGIAAGVKLGVNYRTAAVRLERGDTMLMFTDGVEEARRDERLYGVHRLLELLPAYAGAGGEVICEAVERDVLEYLDGDPHDDMALLAVTCGS</sequence>
<dbReference type="SUPFAM" id="SSF55781">
    <property type="entry name" value="GAF domain-like"/>
    <property type="match status" value="1"/>
</dbReference>